<dbReference type="InParanoid" id="A2GIM9"/>
<evidence type="ECO:0000256" key="1">
    <source>
        <dbReference type="SAM" id="MobiDB-lite"/>
    </source>
</evidence>
<accession>A2GIM9</accession>
<proteinExistence type="predicted"/>
<dbReference type="AlphaFoldDB" id="A2GIM9"/>
<name>A2GIM9_TRIV3</name>
<feature type="compositionally biased region" description="Polar residues" evidence="1">
    <location>
        <begin position="167"/>
        <end position="176"/>
    </location>
</feature>
<dbReference type="Proteomes" id="UP000001542">
    <property type="component" value="Unassembled WGS sequence"/>
</dbReference>
<organism evidence="2 3">
    <name type="scientific">Trichomonas vaginalis (strain ATCC PRA-98 / G3)</name>
    <dbReference type="NCBI Taxonomy" id="412133"/>
    <lineage>
        <taxon>Eukaryota</taxon>
        <taxon>Metamonada</taxon>
        <taxon>Parabasalia</taxon>
        <taxon>Trichomonadida</taxon>
        <taxon>Trichomonadidae</taxon>
        <taxon>Trichomonas</taxon>
    </lineage>
</organism>
<feature type="compositionally biased region" description="Polar residues" evidence="1">
    <location>
        <begin position="10"/>
        <end position="19"/>
    </location>
</feature>
<reference evidence="2" key="1">
    <citation type="submission" date="2006-10" db="EMBL/GenBank/DDBJ databases">
        <authorList>
            <person name="Amadeo P."/>
            <person name="Zhao Q."/>
            <person name="Wortman J."/>
            <person name="Fraser-Liggett C."/>
            <person name="Carlton J."/>
        </authorList>
    </citation>
    <scope>NUCLEOTIDE SEQUENCE</scope>
    <source>
        <strain evidence="2">G3</strain>
    </source>
</reference>
<evidence type="ECO:0000313" key="3">
    <source>
        <dbReference type="Proteomes" id="UP000001542"/>
    </source>
</evidence>
<gene>
    <name evidence="2" type="ORF">TVAG_428370</name>
</gene>
<feature type="region of interest" description="Disordered" evidence="1">
    <location>
        <begin position="1"/>
        <end position="30"/>
    </location>
</feature>
<feature type="compositionally biased region" description="Basic and acidic residues" evidence="1">
    <location>
        <begin position="139"/>
        <end position="163"/>
    </location>
</feature>
<keyword evidence="3" id="KW-1185">Reference proteome</keyword>
<dbReference type="EMBL" id="DS116235">
    <property type="protein sequence ID" value="EAX82988.1"/>
    <property type="molecule type" value="Genomic_DNA"/>
</dbReference>
<sequence length="209" mass="23818">MTEEVETVDLTPQTKSSEPLSKPVKELTDEEKNSIIESARSGNTNSNYKVTFHKNGTASISKKKQTLTNKILKSEGAFETTDGKVYFTDQQFIIEHLIDLESKYSKLYNKHKKLKGKQKQMAYDIYEDVDDTTVPASEVKSDEPKSDEKPIEEEKPKTEDKPKPKFSFNTKPSQPSLAGMGWRQRLLAAGGYVKVKEKTFFYFYKNAPV</sequence>
<dbReference type="VEuPathDB" id="TrichDB:TVAGG3_1040950"/>
<dbReference type="VEuPathDB" id="TrichDB:TVAG_RG_DS120142_2"/>
<evidence type="ECO:0000313" key="2">
    <source>
        <dbReference type="EMBL" id="EAX82988.1"/>
    </source>
</evidence>
<reference evidence="2" key="2">
    <citation type="journal article" date="2007" name="Science">
        <title>Draft genome sequence of the sexually transmitted pathogen Trichomonas vaginalis.</title>
        <authorList>
            <person name="Carlton J.M."/>
            <person name="Hirt R.P."/>
            <person name="Silva J.C."/>
            <person name="Delcher A.L."/>
            <person name="Schatz M."/>
            <person name="Zhao Q."/>
            <person name="Wortman J.R."/>
            <person name="Bidwell S.L."/>
            <person name="Alsmark U.C.M."/>
            <person name="Besteiro S."/>
            <person name="Sicheritz-Ponten T."/>
            <person name="Noel C.J."/>
            <person name="Dacks J.B."/>
            <person name="Foster P.G."/>
            <person name="Simillion C."/>
            <person name="Van de Peer Y."/>
            <person name="Miranda-Saavedra D."/>
            <person name="Barton G.J."/>
            <person name="Westrop G.D."/>
            <person name="Mueller S."/>
            <person name="Dessi D."/>
            <person name="Fiori P.L."/>
            <person name="Ren Q."/>
            <person name="Paulsen I."/>
            <person name="Zhang H."/>
            <person name="Bastida-Corcuera F.D."/>
            <person name="Simoes-Barbosa A."/>
            <person name="Brown M.T."/>
            <person name="Hayes R.D."/>
            <person name="Mukherjee M."/>
            <person name="Okumura C.Y."/>
            <person name="Schneider R."/>
            <person name="Smith A.J."/>
            <person name="Vanacova S."/>
            <person name="Villalvazo M."/>
            <person name="Haas B.J."/>
            <person name="Pertea M."/>
            <person name="Feldblyum T.V."/>
            <person name="Utterback T.R."/>
            <person name="Shu C.L."/>
            <person name="Osoegawa K."/>
            <person name="de Jong P.J."/>
            <person name="Hrdy I."/>
            <person name="Horvathova L."/>
            <person name="Zubacova Z."/>
            <person name="Dolezal P."/>
            <person name="Malik S.B."/>
            <person name="Logsdon J.M. Jr."/>
            <person name="Henze K."/>
            <person name="Gupta A."/>
            <person name="Wang C.C."/>
            <person name="Dunne R.L."/>
            <person name="Upcroft J.A."/>
            <person name="Upcroft P."/>
            <person name="White O."/>
            <person name="Salzberg S.L."/>
            <person name="Tang P."/>
            <person name="Chiu C.-H."/>
            <person name="Lee Y.-S."/>
            <person name="Embley T.M."/>
            <person name="Coombs G.H."/>
            <person name="Mottram J.C."/>
            <person name="Tachezy J."/>
            <person name="Fraser-Liggett C.M."/>
            <person name="Johnson P.J."/>
        </authorList>
    </citation>
    <scope>NUCLEOTIDE SEQUENCE [LARGE SCALE GENOMIC DNA]</scope>
    <source>
        <strain evidence="2">G3</strain>
    </source>
</reference>
<dbReference type="SMR" id="A2GIM9"/>
<feature type="region of interest" description="Disordered" evidence="1">
    <location>
        <begin position="134"/>
        <end position="177"/>
    </location>
</feature>
<protein>
    <submittedName>
        <fullName evidence="2">Uncharacterized protein</fullName>
    </submittedName>
</protein>